<keyword evidence="2 7" id="KW-0808">Transferase</keyword>
<dbReference type="GO" id="GO:0016020">
    <property type="term" value="C:membrane"/>
    <property type="evidence" value="ECO:0007669"/>
    <property type="project" value="UniProtKB-SubCell"/>
</dbReference>
<dbReference type="PANTHER" id="PTHR12246">
    <property type="entry name" value="PALMITOYLTRANSFERASE ZDHHC16"/>
    <property type="match status" value="1"/>
</dbReference>
<feature type="transmembrane region" description="Helical" evidence="7">
    <location>
        <begin position="182"/>
        <end position="203"/>
    </location>
</feature>
<keyword evidence="4 7" id="KW-1133">Transmembrane helix</keyword>
<dbReference type="GO" id="GO:0019706">
    <property type="term" value="F:protein-cysteine S-palmitoyltransferase activity"/>
    <property type="evidence" value="ECO:0007669"/>
    <property type="project" value="UniProtKB-EC"/>
</dbReference>
<feature type="compositionally biased region" description="Polar residues" evidence="8">
    <location>
        <begin position="72"/>
        <end position="87"/>
    </location>
</feature>
<dbReference type="OrthoDB" id="331948at2759"/>
<organism evidence="10 11">
    <name type="scientific">Hypsibius exemplaris</name>
    <name type="common">Freshwater tardigrade</name>
    <dbReference type="NCBI Taxonomy" id="2072580"/>
    <lineage>
        <taxon>Eukaryota</taxon>
        <taxon>Metazoa</taxon>
        <taxon>Ecdysozoa</taxon>
        <taxon>Tardigrada</taxon>
        <taxon>Eutardigrada</taxon>
        <taxon>Parachela</taxon>
        <taxon>Hypsibioidea</taxon>
        <taxon>Hypsibiidae</taxon>
        <taxon>Hypsibius</taxon>
    </lineage>
</organism>
<keyword evidence="5 7" id="KW-0472">Membrane</keyword>
<evidence type="ECO:0000256" key="8">
    <source>
        <dbReference type="SAM" id="MobiDB-lite"/>
    </source>
</evidence>
<feature type="domain" description="Palmitoyltransferase DHHC" evidence="9">
    <location>
        <begin position="133"/>
        <end position="259"/>
    </location>
</feature>
<evidence type="ECO:0000313" key="11">
    <source>
        <dbReference type="Proteomes" id="UP000192578"/>
    </source>
</evidence>
<dbReference type="PROSITE" id="PS50216">
    <property type="entry name" value="DHHC"/>
    <property type="match status" value="1"/>
</dbReference>
<name>A0A1W0X8H0_HYPEX</name>
<comment type="similarity">
    <text evidence="7">Belongs to the DHHC palmitoyltransferase family.</text>
</comment>
<comment type="domain">
    <text evidence="7">The DHHC domain is required for palmitoyltransferase activity.</text>
</comment>
<dbReference type="EC" id="2.3.1.225" evidence="7"/>
<evidence type="ECO:0000256" key="1">
    <source>
        <dbReference type="ARBA" id="ARBA00004141"/>
    </source>
</evidence>
<dbReference type="Proteomes" id="UP000192578">
    <property type="component" value="Unassembled WGS sequence"/>
</dbReference>
<dbReference type="InterPro" id="IPR039859">
    <property type="entry name" value="PFA4/ZDH16/20/ERF2-like"/>
</dbReference>
<feature type="transmembrane region" description="Helical" evidence="7">
    <location>
        <begin position="223"/>
        <end position="242"/>
    </location>
</feature>
<evidence type="ECO:0000256" key="6">
    <source>
        <dbReference type="ARBA" id="ARBA00023315"/>
    </source>
</evidence>
<proteinExistence type="inferred from homology"/>
<feature type="transmembrane region" description="Helical" evidence="7">
    <location>
        <begin position="5"/>
        <end position="23"/>
    </location>
</feature>
<comment type="subcellular location">
    <subcellularLocation>
        <location evidence="1">Membrane</location>
        <topology evidence="1">Multi-pass membrane protein</topology>
    </subcellularLocation>
</comment>
<keyword evidence="3 7" id="KW-0812">Transmembrane</keyword>
<evidence type="ECO:0000256" key="5">
    <source>
        <dbReference type="ARBA" id="ARBA00023136"/>
    </source>
</evidence>
<dbReference type="EMBL" id="MTYJ01000010">
    <property type="protein sequence ID" value="OQV23704.1"/>
    <property type="molecule type" value="Genomic_DNA"/>
</dbReference>
<accession>A0A1W0X8H0</accession>
<evidence type="ECO:0000259" key="9">
    <source>
        <dbReference type="Pfam" id="PF01529"/>
    </source>
</evidence>
<sequence length="308" mass="34362">MVVILAYVCLMYADYVVVSWLILRHLTDNLWGAVHAVIFNICIFMAFFAHARCMLTDPGIIPRPENAKDKPSCQSEVPQPDSSDCPSTAAATLAVSPSPQPEGTDSHYAYSGIYLGAYPRPRGSLDPDTIKAMTICQRCDMYRPPRAHHCRTCQGCVRKMDHHCPWINNCVGAFNQKYFLQFLVWVSITSLYAGSIALFSWLADCPGCRSEPEATRHMALMHTVILAVESCLFGGFTLVMILDQMSAILKDETGIESLKRTGAFRPHTSRRLLLREACGPGTPLCWIFPCQSLNHQPIEETKMITTLV</sequence>
<dbReference type="Pfam" id="PF01529">
    <property type="entry name" value="DHHC"/>
    <property type="match status" value="1"/>
</dbReference>
<dbReference type="InterPro" id="IPR001594">
    <property type="entry name" value="Palmitoyltrfase_DHHC"/>
</dbReference>
<evidence type="ECO:0000256" key="3">
    <source>
        <dbReference type="ARBA" id="ARBA00022692"/>
    </source>
</evidence>
<protein>
    <recommendedName>
        <fullName evidence="7">Palmitoyltransferase</fullName>
        <ecNumber evidence="7">2.3.1.225</ecNumber>
    </recommendedName>
</protein>
<comment type="caution">
    <text evidence="10">The sequence shown here is derived from an EMBL/GenBank/DDBJ whole genome shotgun (WGS) entry which is preliminary data.</text>
</comment>
<evidence type="ECO:0000256" key="2">
    <source>
        <dbReference type="ARBA" id="ARBA00022679"/>
    </source>
</evidence>
<reference evidence="11" key="1">
    <citation type="submission" date="2017-01" db="EMBL/GenBank/DDBJ databases">
        <title>Comparative genomics of anhydrobiosis in the tardigrade Hypsibius dujardini.</title>
        <authorList>
            <person name="Yoshida Y."/>
            <person name="Koutsovoulos G."/>
            <person name="Laetsch D."/>
            <person name="Stevens L."/>
            <person name="Kumar S."/>
            <person name="Horikawa D."/>
            <person name="Ishino K."/>
            <person name="Komine S."/>
            <person name="Tomita M."/>
            <person name="Blaxter M."/>
            <person name="Arakawa K."/>
        </authorList>
    </citation>
    <scope>NUCLEOTIDE SEQUENCE [LARGE SCALE GENOMIC DNA]</scope>
    <source>
        <strain evidence="11">Z151</strain>
    </source>
</reference>
<feature type="transmembrane region" description="Helical" evidence="7">
    <location>
        <begin position="29"/>
        <end position="49"/>
    </location>
</feature>
<keyword evidence="11" id="KW-1185">Reference proteome</keyword>
<feature type="region of interest" description="Disordered" evidence="8">
    <location>
        <begin position="65"/>
        <end position="87"/>
    </location>
</feature>
<evidence type="ECO:0000256" key="7">
    <source>
        <dbReference type="RuleBase" id="RU079119"/>
    </source>
</evidence>
<comment type="catalytic activity">
    <reaction evidence="7">
        <text>L-cysteinyl-[protein] + hexadecanoyl-CoA = S-hexadecanoyl-L-cysteinyl-[protein] + CoA</text>
        <dbReference type="Rhea" id="RHEA:36683"/>
        <dbReference type="Rhea" id="RHEA-COMP:10131"/>
        <dbReference type="Rhea" id="RHEA-COMP:11032"/>
        <dbReference type="ChEBI" id="CHEBI:29950"/>
        <dbReference type="ChEBI" id="CHEBI:57287"/>
        <dbReference type="ChEBI" id="CHEBI:57379"/>
        <dbReference type="ChEBI" id="CHEBI:74151"/>
        <dbReference type="EC" id="2.3.1.225"/>
    </reaction>
</comment>
<keyword evidence="6 7" id="KW-0012">Acyltransferase</keyword>
<dbReference type="AlphaFoldDB" id="A0A1W0X8H0"/>
<gene>
    <name evidence="10" type="ORF">BV898_02440</name>
</gene>
<evidence type="ECO:0000256" key="4">
    <source>
        <dbReference type="ARBA" id="ARBA00022989"/>
    </source>
</evidence>
<evidence type="ECO:0000313" key="10">
    <source>
        <dbReference type="EMBL" id="OQV23704.1"/>
    </source>
</evidence>